<dbReference type="PATRIC" id="fig|683150.5.peg.398"/>
<dbReference type="EMBL" id="AOFD01000003">
    <property type="protein sequence ID" value="ELT45980.1"/>
    <property type="molecule type" value="Genomic_DNA"/>
</dbReference>
<sequence>MLPTTGNPAANKALFRRAPAGRVFHRFQNLHKVPMSDLLQLRWALGNSVAVTAFNPIGNFALLHLVDSELSRRSTFQSALGPVPARQDHL</sequence>
<gene>
    <name evidence="1" type="ORF">G205_01998</name>
</gene>
<proteinExistence type="predicted"/>
<comment type="caution">
    <text evidence="1">The sequence shown here is derived from an EMBL/GenBank/DDBJ whole genome shotgun (WGS) entry which is preliminary data.</text>
</comment>
<dbReference type="Proteomes" id="UP000011189">
    <property type="component" value="Unassembled WGS sequence"/>
</dbReference>
<dbReference type="AlphaFoldDB" id="L8TVZ7"/>
<accession>L8TVZ7</accession>
<reference evidence="2" key="1">
    <citation type="journal article" date="2013" name="Genome Announc.">
        <title>Draft Genome Sequence of the 2-Chloro-4-Nitrophenol-Degrading Bacterium Arthrobacter sp. Strain SJCon.</title>
        <authorList>
            <person name="Vikram S."/>
            <person name="Kumar S."/>
            <person name="Vaidya B."/>
            <person name="Pinnaka A.K."/>
            <person name="Raghava G.P."/>
        </authorList>
    </citation>
    <scope>NUCLEOTIDE SEQUENCE [LARGE SCALE GENOMIC DNA]</scope>
    <source>
        <strain evidence="2">SJCon</strain>
    </source>
</reference>
<organism evidence="1 2">
    <name type="scientific">Arthrobacter nitrophenolicus</name>
    <dbReference type="NCBI Taxonomy" id="683150"/>
    <lineage>
        <taxon>Bacteria</taxon>
        <taxon>Bacillati</taxon>
        <taxon>Actinomycetota</taxon>
        <taxon>Actinomycetes</taxon>
        <taxon>Micrococcales</taxon>
        <taxon>Micrococcaceae</taxon>
        <taxon>Arthrobacter</taxon>
    </lineage>
</organism>
<name>L8TVZ7_9MICC</name>
<evidence type="ECO:0000313" key="2">
    <source>
        <dbReference type="Proteomes" id="UP000011189"/>
    </source>
</evidence>
<protein>
    <submittedName>
        <fullName evidence="1">Uncharacterized protein</fullName>
    </submittedName>
</protein>
<evidence type="ECO:0000313" key="1">
    <source>
        <dbReference type="EMBL" id="ELT45980.1"/>
    </source>
</evidence>
<keyword evidence="2" id="KW-1185">Reference proteome</keyword>